<dbReference type="AlphaFoldDB" id="A0A645CCV4"/>
<sequence>MEKELINKLDDMVSVCDNRRTCRVLNNECPYYNDCIVLEHRFECKITDLCSIVNYVKEKENAHTD</sequence>
<protein>
    <submittedName>
        <fullName evidence="1">Uncharacterized protein</fullName>
    </submittedName>
</protein>
<proteinExistence type="predicted"/>
<accession>A0A645CCV4</accession>
<evidence type="ECO:0000313" key="1">
    <source>
        <dbReference type="EMBL" id="MPM74777.1"/>
    </source>
</evidence>
<organism evidence="1">
    <name type="scientific">bioreactor metagenome</name>
    <dbReference type="NCBI Taxonomy" id="1076179"/>
    <lineage>
        <taxon>unclassified sequences</taxon>
        <taxon>metagenomes</taxon>
        <taxon>ecological metagenomes</taxon>
    </lineage>
</organism>
<comment type="caution">
    <text evidence="1">The sequence shown here is derived from an EMBL/GenBank/DDBJ whole genome shotgun (WGS) entry which is preliminary data.</text>
</comment>
<reference evidence="1" key="1">
    <citation type="submission" date="2019-08" db="EMBL/GenBank/DDBJ databases">
        <authorList>
            <person name="Kucharzyk K."/>
            <person name="Murdoch R.W."/>
            <person name="Higgins S."/>
            <person name="Loffler F."/>
        </authorList>
    </citation>
    <scope>NUCLEOTIDE SEQUENCE</scope>
</reference>
<gene>
    <name evidence="1" type="ORF">SDC9_121766</name>
</gene>
<dbReference type="EMBL" id="VSSQ01026187">
    <property type="protein sequence ID" value="MPM74777.1"/>
    <property type="molecule type" value="Genomic_DNA"/>
</dbReference>
<name>A0A645CCV4_9ZZZZ</name>